<evidence type="ECO:0000313" key="1">
    <source>
        <dbReference type="EMBL" id="QIJ72253.1"/>
    </source>
</evidence>
<proteinExistence type="predicted"/>
<organism evidence="1 2">
    <name type="scientific">Thermosulfuriphilus ammonigenes</name>
    <dbReference type="NCBI Taxonomy" id="1936021"/>
    <lineage>
        <taxon>Bacteria</taxon>
        <taxon>Pseudomonadati</taxon>
        <taxon>Thermodesulfobacteriota</taxon>
        <taxon>Thermodesulfobacteria</taxon>
        <taxon>Thermodesulfobacteriales</taxon>
        <taxon>Thermodesulfobacteriaceae</taxon>
        <taxon>Thermosulfuriphilus</taxon>
    </lineage>
</organism>
<dbReference type="RefSeq" id="WP_166032471.1">
    <property type="nucleotide sequence ID" value="NZ_CP048877.1"/>
</dbReference>
<dbReference type="KEGG" id="tav:G4V39_08205"/>
<dbReference type="Proteomes" id="UP000502179">
    <property type="component" value="Chromosome"/>
</dbReference>
<dbReference type="PROSITE" id="PS51257">
    <property type="entry name" value="PROKAR_LIPOPROTEIN"/>
    <property type="match status" value="1"/>
</dbReference>
<dbReference type="EMBL" id="CP048877">
    <property type="protein sequence ID" value="QIJ72253.1"/>
    <property type="molecule type" value="Genomic_DNA"/>
</dbReference>
<sequence>MKRWPFVLLSVLIGGILSGCGGGSSLALKMAPAVGIYSLSRAQEKPVYSHPPSRIRASLIYAESSGRAFSEIK</sequence>
<name>A0A6G7PXW9_9BACT</name>
<evidence type="ECO:0000313" key="2">
    <source>
        <dbReference type="Proteomes" id="UP000502179"/>
    </source>
</evidence>
<accession>A0A6G7PXW9</accession>
<gene>
    <name evidence="1" type="ORF">G4V39_08205</name>
</gene>
<protein>
    <submittedName>
        <fullName evidence="1">Uncharacterized protein</fullName>
    </submittedName>
</protein>
<reference evidence="1 2" key="1">
    <citation type="submission" date="2020-02" db="EMBL/GenBank/DDBJ databases">
        <title>Genome analysis of Thermosulfuriphilus ammonigenes ST65T, an anaerobic thermophilic chemolithoautotrophic bacterium isolated from a deep-sea hydrothermal vent.</title>
        <authorList>
            <person name="Slobodkina G."/>
            <person name="Allioux M."/>
            <person name="Merkel A."/>
            <person name="Alain K."/>
            <person name="Jebbar M."/>
            <person name="Slobodkin A."/>
        </authorList>
    </citation>
    <scope>NUCLEOTIDE SEQUENCE [LARGE SCALE GENOMIC DNA]</scope>
    <source>
        <strain evidence="1 2">ST65</strain>
    </source>
</reference>
<keyword evidence="2" id="KW-1185">Reference proteome</keyword>
<dbReference type="AlphaFoldDB" id="A0A6G7PXW9"/>